<evidence type="ECO:0000313" key="12">
    <source>
        <dbReference type="EMBL" id="KAK6161340.1"/>
    </source>
</evidence>
<evidence type="ECO:0000256" key="2">
    <source>
        <dbReference type="ARBA" id="ARBA00007635"/>
    </source>
</evidence>
<dbReference type="InterPro" id="IPR000620">
    <property type="entry name" value="EamA_dom"/>
</dbReference>
<evidence type="ECO:0000259" key="10">
    <source>
        <dbReference type="Pfam" id="PF00892"/>
    </source>
</evidence>
<feature type="transmembrane region" description="Helical" evidence="8">
    <location>
        <begin position="338"/>
        <end position="358"/>
    </location>
</feature>
<evidence type="ECO:0000256" key="5">
    <source>
        <dbReference type="ARBA" id="ARBA00022692"/>
    </source>
</evidence>
<evidence type="ECO:0000256" key="1">
    <source>
        <dbReference type="ARBA" id="ARBA00004651"/>
    </source>
</evidence>
<evidence type="ECO:0000256" key="4">
    <source>
        <dbReference type="ARBA" id="ARBA00022475"/>
    </source>
</evidence>
<comment type="caution">
    <text evidence="12">The sequence shown here is derived from an EMBL/GenBank/DDBJ whole genome shotgun (WGS) entry which is preliminary data.</text>
</comment>
<keyword evidence="5 8" id="KW-0812">Transmembrane</keyword>
<dbReference type="InterPro" id="IPR006702">
    <property type="entry name" value="CASP_dom"/>
</dbReference>
<evidence type="ECO:0000256" key="9">
    <source>
        <dbReference type="SAM" id="MobiDB-lite"/>
    </source>
</evidence>
<feature type="transmembrane region" description="Helical" evidence="8">
    <location>
        <begin position="428"/>
        <end position="448"/>
    </location>
</feature>
<evidence type="ECO:0000313" key="13">
    <source>
        <dbReference type="Proteomes" id="UP001318860"/>
    </source>
</evidence>
<evidence type="ECO:0000256" key="6">
    <source>
        <dbReference type="ARBA" id="ARBA00022989"/>
    </source>
</evidence>
<accession>A0ABR0XQ81</accession>
<feature type="transmembrane region" description="Helical" evidence="8">
    <location>
        <begin position="402"/>
        <end position="422"/>
    </location>
</feature>
<feature type="domain" description="EamA" evidence="10">
    <location>
        <begin position="308"/>
        <end position="446"/>
    </location>
</feature>
<keyword evidence="4 8" id="KW-1003">Cell membrane</keyword>
<feature type="transmembrane region" description="Helical" evidence="8">
    <location>
        <begin position="378"/>
        <end position="395"/>
    </location>
</feature>
<keyword evidence="6 8" id="KW-1133">Transmembrane helix</keyword>
<gene>
    <name evidence="12" type="ORF">DH2020_004721</name>
</gene>
<dbReference type="Pfam" id="PF00892">
    <property type="entry name" value="EamA"/>
    <property type="match status" value="2"/>
</dbReference>
<evidence type="ECO:0000256" key="7">
    <source>
        <dbReference type="ARBA" id="ARBA00023136"/>
    </source>
</evidence>
<feature type="transmembrane region" description="Helical" evidence="8">
    <location>
        <begin position="167"/>
        <end position="187"/>
    </location>
</feature>
<organism evidence="12 13">
    <name type="scientific">Rehmannia glutinosa</name>
    <name type="common">Chinese foxglove</name>
    <dbReference type="NCBI Taxonomy" id="99300"/>
    <lineage>
        <taxon>Eukaryota</taxon>
        <taxon>Viridiplantae</taxon>
        <taxon>Streptophyta</taxon>
        <taxon>Embryophyta</taxon>
        <taxon>Tracheophyta</taxon>
        <taxon>Spermatophyta</taxon>
        <taxon>Magnoliopsida</taxon>
        <taxon>eudicotyledons</taxon>
        <taxon>Gunneridae</taxon>
        <taxon>Pentapetalae</taxon>
        <taxon>asterids</taxon>
        <taxon>lamiids</taxon>
        <taxon>Lamiales</taxon>
        <taxon>Orobanchaceae</taxon>
        <taxon>Rehmannieae</taxon>
        <taxon>Rehmannia</taxon>
    </lineage>
</organism>
<dbReference type="InterPro" id="IPR037185">
    <property type="entry name" value="EmrE-like"/>
</dbReference>
<keyword evidence="13" id="KW-1185">Reference proteome</keyword>
<evidence type="ECO:0000256" key="3">
    <source>
        <dbReference type="ARBA" id="ARBA00007651"/>
    </source>
</evidence>
<keyword evidence="7 8" id="KW-0472">Membrane</keyword>
<evidence type="ECO:0000259" key="11">
    <source>
        <dbReference type="Pfam" id="PF04535"/>
    </source>
</evidence>
<feature type="transmembrane region" description="Helical" evidence="8">
    <location>
        <begin position="80"/>
        <end position="100"/>
    </location>
</feature>
<dbReference type="InterPro" id="IPR030184">
    <property type="entry name" value="WAT1-related"/>
</dbReference>
<comment type="subunit">
    <text evidence="8">Homodimer and heterodimers.</text>
</comment>
<feature type="domain" description="EamA" evidence="10">
    <location>
        <begin position="138"/>
        <end position="277"/>
    </location>
</feature>
<proteinExistence type="inferred from homology"/>
<feature type="transmembrane region" description="Helical" evidence="8">
    <location>
        <begin position="306"/>
        <end position="326"/>
    </location>
</feature>
<feature type="transmembrane region" description="Helical" evidence="8">
    <location>
        <begin position="199"/>
        <end position="222"/>
    </location>
</feature>
<feature type="transmembrane region" description="Helical" evidence="8">
    <location>
        <begin position="228"/>
        <end position="248"/>
    </location>
</feature>
<feature type="transmembrane region" description="Helical" evidence="8">
    <location>
        <begin position="138"/>
        <end position="155"/>
    </location>
</feature>
<feature type="transmembrane region" description="Helical" evidence="8">
    <location>
        <begin position="260"/>
        <end position="280"/>
    </location>
</feature>
<name>A0ABR0XQ81_REHGL</name>
<dbReference type="SUPFAM" id="SSF103481">
    <property type="entry name" value="Multidrug resistance efflux transporter EmrE"/>
    <property type="match status" value="2"/>
</dbReference>
<feature type="domain" description="Casparian strip membrane protein" evidence="11">
    <location>
        <begin position="1"/>
        <end position="87"/>
    </location>
</feature>
<comment type="similarity">
    <text evidence="2">Belongs to the drug/metabolite transporter (DMT) superfamily. Plant drug/metabolite exporter (P-DME) (TC 2.A.7.4) family.</text>
</comment>
<dbReference type="Proteomes" id="UP001318860">
    <property type="component" value="Unassembled WGS sequence"/>
</dbReference>
<dbReference type="PANTHER" id="PTHR31218">
    <property type="entry name" value="WAT1-RELATED PROTEIN"/>
    <property type="match status" value="1"/>
</dbReference>
<sequence length="480" mass="52979">MGLQVIWSFGLAFMDAYALLRKKVLHNPVIVSLFAVGDWVTATLSLAASASSAGITVLYFGDLGGCSFVEECTKYQMAVALAFLSWITIAISSLIMLWLLAAVKWTRNTVCGAVKQDIISVTMKPGSIGGFYLNFKPHILMVMAQIGYTFMYIITEASFNHGMNPSVYVTYRHIVAGLIMLPFAYFIERKTRPKLTPALFLEIFVLSLLGVSLTLNMYFISLKYTSPTLLACMVNTIASLTFILAVLLRMEIVNVRSPRGIAKIVGTGLSLAGVMIMALYKGPALENIGHALIHIRESTTVIQKNWLKGSLLTIASCITWSIWYIMQAYTLERYPAQLSLTTWMNFVGAAQSAVFTVIVQHKQAAWTIGFNIDLWSTLYGGVVISGIVTFVQLWCTEAKGPVFVTMFNPLSTLLVAALAYFVLGEKLYVGSIIGGVIVIMGLYLLLWGKEHDEAQIKMKEPEDPKTLTLPSEENNFKGEL</sequence>
<comment type="similarity">
    <text evidence="3 8">Belongs to the Casparian strip membrane proteins (CASP) family.</text>
</comment>
<feature type="region of interest" description="Disordered" evidence="9">
    <location>
        <begin position="461"/>
        <end position="480"/>
    </location>
</feature>
<feature type="transmembrane region" description="Helical" evidence="8">
    <location>
        <begin position="29"/>
        <end position="60"/>
    </location>
</feature>
<protein>
    <recommendedName>
        <fullName evidence="8">CASP-like protein</fullName>
    </recommendedName>
</protein>
<comment type="subcellular location">
    <subcellularLocation>
        <location evidence="1 8">Cell membrane</location>
        <topology evidence="1 8">Multi-pass membrane protein</topology>
    </subcellularLocation>
</comment>
<comment type="caution">
    <text evidence="8">Lacks conserved residue(s) required for the propagation of feature annotation.</text>
</comment>
<evidence type="ECO:0000256" key="8">
    <source>
        <dbReference type="RuleBase" id="RU361233"/>
    </source>
</evidence>
<reference evidence="12 13" key="1">
    <citation type="journal article" date="2021" name="Comput. Struct. Biotechnol. J.">
        <title>De novo genome assembly of the potent medicinal plant Rehmannia glutinosa using nanopore technology.</title>
        <authorList>
            <person name="Ma L."/>
            <person name="Dong C."/>
            <person name="Song C."/>
            <person name="Wang X."/>
            <person name="Zheng X."/>
            <person name="Niu Y."/>
            <person name="Chen S."/>
            <person name="Feng W."/>
        </authorList>
    </citation>
    <scope>NUCLEOTIDE SEQUENCE [LARGE SCALE GENOMIC DNA]</scope>
    <source>
        <strain evidence="12">DH-2019</strain>
    </source>
</reference>
<dbReference type="EMBL" id="JABTTQ020000003">
    <property type="protein sequence ID" value="KAK6161340.1"/>
    <property type="molecule type" value="Genomic_DNA"/>
</dbReference>
<dbReference type="Pfam" id="PF04535">
    <property type="entry name" value="CASP_dom"/>
    <property type="match status" value="1"/>
</dbReference>